<feature type="transmembrane region" description="Helical" evidence="1">
    <location>
        <begin position="34"/>
        <end position="57"/>
    </location>
</feature>
<protein>
    <submittedName>
        <fullName evidence="2">Uncharacterized protein</fullName>
    </submittedName>
</protein>
<evidence type="ECO:0000313" key="2">
    <source>
        <dbReference type="EMBL" id="AVZ45146.1"/>
    </source>
</evidence>
<reference evidence="3" key="1">
    <citation type="submission" date="2018-01" db="EMBL/GenBank/DDBJ databases">
        <authorList>
            <person name="van Mierlo J.T."/>
            <person name="Hagens S."/>
            <person name="Witte S."/>
            <person name="Klamert S."/>
            <person name="van de Straat L."/>
        </authorList>
    </citation>
    <scope>NUCLEOTIDE SEQUENCE [LARGE SCALE GENOMIC DNA]</scope>
</reference>
<dbReference type="GeneID" id="77949018"/>
<feature type="transmembrane region" description="Helical" evidence="1">
    <location>
        <begin position="6"/>
        <end position="22"/>
    </location>
</feature>
<organism evidence="2 3">
    <name type="scientific">Escherichia phage EP335</name>
    <dbReference type="NCBI Taxonomy" id="2070199"/>
    <lineage>
        <taxon>Viruses</taxon>
        <taxon>Duplodnaviria</taxon>
        <taxon>Heunggongvirae</taxon>
        <taxon>Uroviricota</taxon>
        <taxon>Caudoviricetes</taxon>
        <taxon>Mktvariviridae</taxon>
        <taxon>Gordonclarkvirinae</taxon>
        <taxon>Nieuwekanaalvirus</taxon>
        <taxon>Nieuwekanaalvirus EP335</taxon>
    </lineage>
</organism>
<sequence>MLSAIIWSIWALLIGGGVYYGSKKLIEETPDKKAEIQIASVAWVIISVVIPFILHLITA</sequence>
<name>A0A2Z3DSH5_9CAUD</name>
<accession>A0A2Z3DSH5</accession>
<dbReference type="RefSeq" id="YP_010672731.1">
    <property type="nucleotide sequence ID" value="NC_070979.1"/>
</dbReference>
<keyword evidence="1" id="KW-1133">Transmembrane helix</keyword>
<keyword evidence="1" id="KW-0472">Membrane</keyword>
<evidence type="ECO:0000313" key="3">
    <source>
        <dbReference type="Proteomes" id="UP000257884"/>
    </source>
</evidence>
<keyword evidence="1" id="KW-0812">Transmembrane</keyword>
<dbReference type="EMBL" id="MG748548">
    <property type="protein sequence ID" value="AVZ45146.1"/>
    <property type="molecule type" value="Genomic_DNA"/>
</dbReference>
<keyword evidence="3" id="KW-1185">Reference proteome</keyword>
<evidence type="ECO:0000256" key="1">
    <source>
        <dbReference type="SAM" id="Phobius"/>
    </source>
</evidence>
<proteinExistence type="predicted"/>
<dbReference type="Proteomes" id="UP000257884">
    <property type="component" value="Segment"/>
</dbReference>
<dbReference type="KEGG" id="vg:77949018"/>